<dbReference type="EMBL" id="BOOJ01000052">
    <property type="protein sequence ID" value="GIH95402.1"/>
    <property type="molecule type" value="Genomic_DNA"/>
</dbReference>
<sequence length="90" mass="9635">MTDPYRAVACRRAAVLFRHWGRDDVDGVMAVLEEADLLPHESAVNLVLGLLTVGGQMAVAATHGGADEVDRYLDQTVVAAALDESTKGER</sequence>
<proteinExistence type="predicted"/>
<reference evidence="1 2" key="1">
    <citation type="submission" date="2021-01" db="EMBL/GenBank/DDBJ databases">
        <title>Whole genome shotgun sequence of Planobispora siamensis NBRC 107568.</title>
        <authorList>
            <person name="Komaki H."/>
            <person name="Tamura T."/>
        </authorList>
    </citation>
    <scope>NUCLEOTIDE SEQUENCE [LARGE SCALE GENOMIC DNA]</scope>
    <source>
        <strain evidence="1 2">NBRC 107568</strain>
    </source>
</reference>
<organism evidence="1 2">
    <name type="scientific">Planobispora siamensis</name>
    <dbReference type="NCBI Taxonomy" id="936338"/>
    <lineage>
        <taxon>Bacteria</taxon>
        <taxon>Bacillati</taxon>
        <taxon>Actinomycetota</taxon>
        <taxon>Actinomycetes</taxon>
        <taxon>Streptosporangiales</taxon>
        <taxon>Streptosporangiaceae</taxon>
        <taxon>Planobispora</taxon>
    </lineage>
</organism>
<protein>
    <submittedName>
        <fullName evidence="1">Uncharacterized protein</fullName>
    </submittedName>
</protein>
<comment type="caution">
    <text evidence="1">The sequence shown here is derived from an EMBL/GenBank/DDBJ whole genome shotgun (WGS) entry which is preliminary data.</text>
</comment>
<accession>A0A8J3WPA0</accession>
<dbReference type="AlphaFoldDB" id="A0A8J3WPA0"/>
<dbReference type="Proteomes" id="UP000619788">
    <property type="component" value="Unassembled WGS sequence"/>
</dbReference>
<keyword evidence="2" id="KW-1185">Reference proteome</keyword>
<name>A0A8J3WPA0_9ACTN</name>
<evidence type="ECO:0000313" key="2">
    <source>
        <dbReference type="Proteomes" id="UP000619788"/>
    </source>
</evidence>
<gene>
    <name evidence="1" type="ORF">Psi01_60320</name>
</gene>
<dbReference type="RefSeq" id="WP_204067498.1">
    <property type="nucleotide sequence ID" value="NZ_BOOJ01000052.1"/>
</dbReference>
<evidence type="ECO:0000313" key="1">
    <source>
        <dbReference type="EMBL" id="GIH95402.1"/>
    </source>
</evidence>